<sequence>MHRRRLLDYSFGNRLCVAASRLLQHNAFELKPPMLINTGYQLVMFLAMAVAIGLL</sequence>
<accession>A0ABX5LEV8</accession>
<gene>
    <name evidence="2" type="ORF">B0H03_10252</name>
</gene>
<keyword evidence="1" id="KW-0812">Transmembrane</keyword>
<feature type="transmembrane region" description="Helical" evidence="1">
    <location>
        <begin position="34"/>
        <end position="54"/>
    </location>
</feature>
<evidence type="ECO:0000313" key="2">
    <source>
        <dbReference type="EMBL" id="PWJ65912.1"/>
    </source>
</evidence>
<dbReference type="EMBL" id="QGDV01000002">
    <property type="protein sequence ID" value="PWJ65912.1"/>
    <property type="molecule type" value="Genomic_DNA"/>
</dbReference>
<keyword evidence="3" id="KW-1185">Reference proteome</keyword>
<evidence type="ECO:0000313" key="3">
    <source>
        <dbReference type="Proteomes" id="UP000245674"/>
    </source>
</evidence>
<reference evidence="2 3" key="1">
    <citation type="submission" date="2018-03" db="EMBL/GenBank/DDBJ databases">
        <title>Genomic Encyclopedia of Type Strains, Phase III (KMG-III): the genomes of soil and plant-associated and newly described type strains.</title>
        <authorList>
            <person name="Whitman W."/>
        </authorList>
    </citation>
    <scope>NUCLEOTIDE SEQUENCE [LARGE SCALE GENOMIC DNA]</scope>
    <source>
        <strain evidence="2 3">VKM Ac-1602</strain>
    </source>
</reference>
<dbReference type="Proteomes" id="UP000245674">
    <property type="component" value="Unassembled WGS sequence"/>
</dbReference>
<comment type="caution">
    <text evidence="2">The sequence shown here is derived from an EMBL/GenBank/DDBJ whole genome shotgun (WGS) entry which is preliminary data.</text>
</comment>
<organism evidence="2 3">
    <name type="scientific">Rathayibacter iranicus NCPPB 2253 = VKM Ac-1602</name>
    <dbReference type="NCBI Taxonomy" id="1328868"/>
    <lineage>
        <taxon>Bacteria</taxon>
        <taxon>Bacillati</taxon>
        <taxon>Actinomycetota</taxon>
        <taxon>Actinomycetes</taxon>
        <taxon>Micrococcales</taxon>
        <taxon>Microbacteriaceae</taxon>
        <taxon>Rathayibacter</taxon>
    </lineage>
</organism>
<name>A0ABX5LEV8_9MICO</name>
<protein>
    <submittedName>
        <fullName evidence="2">Uncharacterized protein</fullName>
    </submittedName>
</protein>
<keyword evidence="1" id="KW-0472">Membrane</keyword>
<dbReference type="RefSeq" id="WP_181075030.1">
    <property type="nucleotide sequence ID" value="NZ_QGDV01000002.1"/>
</dbReference>
<keyword evidence="1" id="KW-1133">Transmembrane helix</keyword>
<proteinExistence type="predicted"/>
<evidence type="ECO:0000256" key="1">
    <source>
        <dbReference type="SAM" id="Phobius"/>
    </source>
</evidence>